<comment type="caution">
    <text evidence="1">The sequence shown here is derived from an EMBL/GenBank/DDBJ whole genome shotgun (WGS) entry which is preliminary data.</text>
</comment>
<proteinExistence type="predicted"/>
<dbReference type="AlphaFoldDB" id="A0A371E749"/>
<reference evidence="1" key="1">
    <citation type="submission" date="2018-05" db="EMBL/GenBank/DDBJ databases">
        <title>Draft genome of Mucuna pruriens seed.</title>
        <authorList>
            <person name="Nnadi N.E."/>
            <person name="Vos R."/>
            <person name="Hasami M.H."/>
            <person name="Devisetty U.K."/>
            <person name="Aguiy J.C."/>
        </authorList>
    </citation>
    <scope>NUCLEOTIDE SEQUENCE [LARGE SCALE GENOMIC DNA]</scope>
    <source>
        <strain evidence="1">JCA_2017</strain>
    </source>
</reference>
<feature type="non-terminal residue" evidence="1">
    <location>
        <position position="1"/>
    </location>
</feature>
<protein>
    <submittedName>
        <fullName evidence="1">Uncharacterized protein</fullName>
    </submittedName>
</protein>
<dbReference type="EMBL" id="QJKJ01015856">
    <property type="protein sequence ID" value="RDX61864.1"/>
    <property type="molecule type" value="Genomic_DNA"/>
</dbReference>
<dbReference type="Proteomes" id="UP000257109">
    <property type="component" value="Unassembled WGS sequence"/>
</dbReference>
<name>A0A371E749_MUCPR</name>
<keyword evidence="2" id="KW-1185">Reference proteome</keyword>
<gene>
    <name evidence="1" type="ORF">CR513_59867</name>
</gene>
<sequence>MKVDDAWKIIYNAKTCIGLLSISMKLKGRTKKEQELLNHKVIALIQKYIYINKNLLEHDPKNKGYLVRWLVKL</sequence>
<organism evidence="1 2">
    <name type="scientific">Mucuna pruriens</name>
    <name type="common">Velvet bean</name>
    <name type="synonym">Dolichos pruriens</name>
    <dbReference type="NCBI Taxonomy" id="157652"/>
    <lineage>
        <taxon>Eukaryota</taxon>
        <taxon>Viridiplantae</taxon>
        <taxon>Streptophyta</taxon>
        <taxon>Embryophyta</taxon>
        <taxon>Tracheophyta</taxon>
        <taxon>Spermatophyta</taxon>
        <taxon>Magnoliopsida</taxon>
        <taxon>eudicotyledons</taxon>
        <taxon>Gunneridae</taxon>
        <taxon>Pentapetalae</taxon>
        <taxon>rosids</taxon>
        <taxon>fabids</taxon>
        <taxon>Fabales</taxon>
        <taxon>Fabaceae</taxon>
        <taxon>Papilionoideae</taxon>
        <taxon>50 kb inversion clade</taxon>
        <taxon>NPAAA clade</taxon>
        <taxon>indigoferoid/millettioid clade</taxon>
        <taxon>Phaseoleae</taxon>
        <taxon>Mucuna</taxon>
    </lineage>
</organism>
<evidence type="ECO:0000313" key="2">
    <source>
        <dbReference type="Proteomes" id="UP000257109"/>
    </source>
</evidence>
<accession>A0A371E749</accession>
<evidence type="ECO:0000313" key="1">
    <source>
        <dbReference type="EMBL" id="RDX61864.1"/>
    </source>
</evidence>